<organism evidence="1 2">
    <name type="scientific">Antarcticimicrobium sediminis</name>
    <dbReference type="NCBI Taxonomy" id="2546227"/>
    <lineage>
        <taxon>Bacteria</taxon>
        <taxon>Pseudomonadati</taxon>
        <taxon>Pseudomonadota</taxon>
        <taxon>Alphaproteobacteria</taxon>
        <taxon>Rhodobacterales</taxon>
        <taxon>Paracoccaceae</taxon>
        <taxon>Antarcticimicrobium</taxon>
    </lineage>
</organism>
<dbReference type="Proteomes" id="UP000294662">
    <property type="component" value="Unassembled WGS sequence"/>
</dbReference>
<accession>A0A4R5ELM9</accession>
<comment type="caution">
    <text evidence="1">The sequence shown here is derived from an EMBL/GenBank/DDBJ whole genome shotgun (WGS) entry which is preliminary data.</text>
</comment>
<gene>
    <name evidence="1" type="ORF">E1B25_17860</name>
</gene>
<reference evidence="1 2" key="1">
    <citation type="submission" date="2019-03" db="EMBL/GenBank/DDBJ databases">
        <authorList>
            <person name="Zhang S."/>
        </authorList>
    </citation>
    <scope>NUCLEOTIDE SEQUENCE [LARGE SCALE GENOMIC DNA]</scope>
    <source>
        <strain evidence="1 2">S4J41</strain>
    </source>
</reference>
<keyword evidence="2" id="KW-1185">Reference proteome</keyword>
<proteinExistence type="predicted"/>
<dbReference type="AlphaFoldDB" id="A0A4R5ELM9"/>
<dbReference type="EMBL" id="SMFP01000014">
    <property type="protein sequence ID" value="TDE35270.1"/>
    <property type="molecule type" value="Genomic_DNA"/>
</dbReference>
<dbReference type="RefSeq" id="WP_132830957.1">
    <property type="nucleotide sequence ID" value="NZ_SMFP01000014.1"/>
</dbReference>
<sequence length="80" mass="8664">MSASTLDHLADKLAEDTLAAMDKTGEERLYTEVGEALGASSQSLEEAFLTAVRIRLAERNARRFLQRRLAELSASGKPGA</sequence>
<protein>
    <submittedName>
        <fullName evidence="1">Uncharacterized protein</fullName>
    </submittedName>
</protein>
<evidence type="ECO:0000313" key="2">
    <source>
        <dbReference type="Proteomes" id="UP000294662"/>
    </source>
</evidence>
<name>A0A4R5ELM9_9RHOB</name>
<evidence type="ECO:0000313" key="1">
    <source>
        <dbReference type="EMBL" id="TDE35270.1"/>
    </source>
</evidence>
<dbReference type="OrthoDB" id="7876148at2"/>